<dbReference type="InterPro" id="IPR007036">
    <property type="entry name" value="Aste_AspA_hybrid_dom"/>
</dbReference>
<evidence type="ECO:0000313" key="8">
    <source>
        <dbReference type="EMBL" id="MBB5319940.1"/>
    </source>
</evidence>
<keyword evidence="9" id="KW-1185">Reference proteome</keyword>
<comment type="function">
    <text evidence="5">Transforms N(2)-succinylglutamate into succinate and glutamate.</text>
</comment>
<keyword evidence="2 5" id="KW-0479">Metal-binding</keyword>
<keyword evidence="3 5" id="KW-0378">Hydrolase</keyword>
<dbReference type="AlphaFoldDB" id="A0A840U9W8"/>
<comment type="catalytic activity">
    <reaction evidence="5">
        <text>N-succinyl-L-glutamate + H2O = L-glutamate + succinate</text>
        <dbReference type="Rhea" id="RHEA:15169"/>
        <dbReference type="ChEBI" id="CHEBI:15377"/>
        <dbReference type="ChEBI" id="CHEBI:29985"/>
        <dbReference type="ChEBI" id="CHEBI:30031"/>
        <dbReference type="ChEBI" id="CHEBI:58763"/>
        <dbReference type="EC" id="3.5.1.96"/>
    </reaction>
</comment>
<accession>A0A840U9W8</accession>
<dbReference type="EMBL" id="JACHFE010000001">
    <property type="protein sequence ID" value="MBB5319940.1"/>
    <property type="molecule type" value="Genomic_DNA"/>
</dbReference>
<dbReference type="Proteomes" id="UP000591735">
    <property type="component" value="Unassembled WGS sequence"/>
</dbReference>
<comment type="pathway">
    <text evidence="5">Amino-acid degradation; L-arginine degradation via AST pathway; L-glutamate and succinate from L-arginine: step 5/5.</text>
</comment>
<comment type="caution">
    <text evidence="8">The sequence shown here is derived from an EMBL/GenBank/DDBJ whole genome shotgun (WGS) entry which is preliminary data.</text>
</comment>
<evidence type="ECO:0000259" key="7">
    <source>
        <dbReference type="Pfam" id="PF24827"/>
    </source>
</evidence>
<evidence type="ECO:0000256" key="4">
    <source>
        <dbReference type="ARBA" id="ARBA00022833"/>
    </source>
</evidence>
<dbReference type="InterPro" id="IPR016681">
    <property type="entry name" value="SuccinylGlu_desuccinylase"/>
</dbReference>
<dbReference type="EC" id="3.5.1.96" evidence="5"/>
<dbReference type="RefSeq" id="WP_183699250.1">
    <property type="nucleotide sequence ID" value="NZ_JACHFE010000001.1"/>
</dbReference>
<dbReference type="InterPro" id="IPR050178">
    <property type="entry name" value="AspA/AstE_fam"/>
</dbReference>
<dbReference type="GO" id="GO:0019545">
    <property type="term" value="P:L-arginine catabolic process to succinate"/>
    <property type="evidence" value="ECO:0007669"/>
    <property type="project" value="UniProtKB-UniRule"/>
</dbReference>
<comment type="cofactor">
    <cofactor evidence="5">
        <name>Zn(2+)</name>
        <dbReference type="ChEBI" id="CHEBI:29105"/>
    </cofactor>
    <text evidence="5">Binds 1 zinc ion per subunit.</text>
</comment>
<name>A0A840U9W8_9GAMM</name>
<feature type="binding site" evidence="5">
    <location>
        <position position="166"/>
    </location>
    <ligand>
        <name>Zn(2+)</name>
        <dbReference type="ChEBI" id="CHEBI:29105"/>
    </ligand>
</feature>
<dbReference type="GO" id="GO:0016788">
    <property type="term" value="F:hydrolase activity, acting on ester bonds"/>
    <property type="evidence" value="ECO:0007669"/>
    <property type="project" value="UniProtKB-UniRule"/>
</dbReference>
<dbReference type="GO" id="GO:0019544">
    <property type="term" value="P:L-arginine catabolic process to L-glutamate"/>
    <property type="evidence" value="ECO:0007669"/>
    <property type="project" value="UniProtKB-UniRule"/>
</dbReference>
<dbReference type="InterPro" id="IPR055438">
    <property type="entry name" value="AstE_AspA_cat"/>
</dbReference>
<evidence type="ECO:0000259" key="6">
    <source>
        <dbReference type="Pfam" id="PF04952"/>
    </source>
</evidence>
<feature type="active site" evidence="5">
    <location>
        <position position="231"/>
    </location>
</feature>
<sequence length="354" mass="39284">MNTSRPLFDTHSDWLAHTLACAGQECPETSMVLHDGTRILRKALGVLWITPPDLADNRHREALMVSAGIHGNETAPIEVLNGLVSELLEGRWSPGCPLLLILGNPPAMVAGERFTGVNLNRLFNGAHGRKEYRGEPEADRARLLEGVCRAFADTYPELALSHYDLHTAIRPSRRERFALYPYLEGRSAPPREQCDFLLEAEVETLLLQHKESTVFSAFSASELNAESFTIELGKVRPFGQNDLSRFGSIKQALRRRFQGQIAPGCDHATGQLTVFEVVHEILNTGDGFRFHIPDDVANFTEYSPGTVIWEDDQTRYQVGSVPEAIVFPNREVPVGHRVGLLVRPAHSPARAPAP</sequence>
<reference evidence="8 9" key="1">
    <citation type="submission" date="2020-08" db="EMBL/GenBank/DDBJ databases">
        <title>Genomic Encyclopedia of Type Strains, Phase IV (KMG-IV): sequencing the most valuable type-strain genomes for metagenomic binning, comparative biology and taxonomic classification.</title>
        <authorList>
            <person name="Goeker M."/>
        </authorList>
    </citation>
    <scope>NUCLEOTIDE SEQUENCE [LARGE SCALE GENOMIC DNA]</scope>
    <source>
        <strain evidence="8 9">DSM 22359</strain>
    </source>
</reference>
<dbReference type="GO" id="GO:0009017">
    <property type="term" value="F:succinylglutamate desuccinylase activity"/>
    <property type="evidence" value="ECO:0007669"/>
    <property type="project" value="UniProtKB-EC"/>
</dbReference>
<feature type="binding site" evidence="5">
    <location>
        <position position="73"/>
    </location>
    <ligand>
        <name>Zn(2+)</name>
        <dbReference type="ChEBI" id="CHEBI:29105"/>
    </ligand>
</feature>
<evidence type="ECO:0000256" key="3">
    <source>
        <dbReference type="ARBA" id="ARBA00022801"/>
    </source>
</evidence>
<dbReference type="PANTHER" id="PTHR15162:SF7">
    <property type="entry name" value="SUCCINYLGLUTAMATE DESUCCINYLASE"/>
    <property type="match status" value="1"/>
</dbReference>
<evidence type="ECO:0000256" key="1">
    <source>
        <dbReference type="ARBA" id="ARBA00022503"/>
    </source>
</evidence>
<feature type="domain" description="Succinylglutamate desuccinylase/Aspartoacylase catalytic" evidence="7">
    <location>
        <begin position="62"/>
        <end position="254"/>
    </location>
</feature>
<dbReference type="PANTHER" id="PTHR15162">
    <property type="entry name" value="ASPARTOACYLASE"/>
    <property type="match status" value="1"/>
</dbReference>
<evidence type="ECO:0000313" key="9">
    <source>
        <dbReference type="Proteomes" id="UP000591735"/>
    </source>
</evidence>
<keyword evidence="1 5" id="KW-0056">Arginine metabolism</keyword>
<dbReference type="Pfam" id="PF04952">
    <property type="entry name" value="AstE_AspA_hybrid"/>
    <property type="match status" value="1"/>
</dbReference>
<dbReference type="UniPathway" id="UPA00185">
    <property type="reaction ID" value="UER00283"/>
</dbReference>
<comment type="similarity">
    <text evidence="5">Belongs to the AspA/AstE family. Succinylglutamate desuccinylase subfamily.</text>
</comment>
<dbReference type="HAMAP" id="MF_00767">
    <property type="entry name" value="Arg_catab_AstE"/>
    <property type="match status" value="1"/>
</dbReference>
<dbReference type="Pfam" id="PF24827">
    <property type="entry name" value="AstE_AspA_cat"/>
    <property type="match status" value="1"/>
</dbReference>
<keyword evidence="4 5" id="KW-0862">Zinc</keyword>
<gene>
    <name evidence="5" type="primary">astE</name>
    <name evidence="8" type="ORF">HNR38_000408</name>
</gene>
<proteinExistence type="inferred from homology"/>
<dbReference type="GO" id="GO:0008270">
    <property type="term" value="F:zinc ion binding"/>
    <property type="evidence" value="ECO:0007669"/>
    <property type="project" value="UniProtKB-UniRule"/>
</dbReference>
<evidence type="ECO:0000256" key="5">
    <source>
        <dbReference type="HAMAP-Rule" id="MF_00767"/>
    </source>
</evidence>
<feature type="domain" description="AstE/AspA barrel-sandwich hybrid" evidence="6">
    <location>
        <begin position="271"/>
        <end position="344"/>
    </location>
</feature>
<feature type="binding site" evidence="5">
    <location>
        <position position="70"/>
    </location>
    <ligand>
        <name>Zn(2+)</name>
        <dbReference type="ChEBI" id="CHEBI:29105"/>
    </ligand>
</feature>
<dbReference type="NCBIfam" id="NF003706">
    <property type="entry name" value="PRK05324.1"/>
    <property type="match status" value="1"/>
</dbReference>
<dbReference type="Gene3D" id="3.40.630.10">
    <property type="entry name" value="Zn peptidases"/>
    <property type="match status" value="1"/>
</dbReference>
<protein>
    <recommendedName>
        <fullName evidence="5">Succinylglutamate desuccinylase</fullName>
        <ecNumber evidence="5">3.5.1.96</ecNumber>
    </recommendedName>
</protein>
<evidence type="ECO:0000256" key="2">
    <source>
        <dbReference type="ARBA" id="ARBA00022723"/>
    </source>
</evidence>
<dbReference type="SUPFAM" id="SSF53187">
    <property type="entry name" value="Zn-dependent exopeptidases"/>
    <property type="match status" value="1"/>
</dbReference>
<organism evidence="8 9">
    <name type="scientific">Marinobacter oulmenensis</name>
    <dbReference type="NCBI Taxonomy" id="643747"/>
    <lineage>
        <taxon>Bacteria</taxon>
        <taxon>Pseudomonadati</taxon>
        <taxon>Pseudomonadota</taxon>
        <taxon>Gammaproteobacteria</taxon>
        <taxon>Pseudomonadales</taxon>
        <taxon>Marinobacteraceae</taxon>
        <taxon>Marinobacter</taxon>
    </lineage>
</organism>